<keyword evidence="3" id="KW-1185">Reference proteome</keyword>
<reference evidence="2" key="2">
    <citation type="submission" date="2022-02" db="EMBL/GenBank/DDBJ databases">
        <authorList>
            <person name="Elcheninov A.G."/>
            <person name="Sorokin D.Y."/>
            <person name="Kublanov I.V."/>
        </authorList>
    </citation>
    <scope>NUCLEOTIDE SEQUENCE</scope>
    <source>
        <strain evidence="2">AArc-St2</strain>
    </source>
</reference>
<comment type="caution">
    <text evidence="2">The sequence shown here is derived from an EMBL/GenBank/DDBJ whole genome shotgun (WGS) entry which is preliminary data.</text>
</comment>
<dbReference type="AlphaFoldDB" id="A0AAE3K908"/>
<evidence type="ECO:0000313" key="2">
    <source>
        <dbReference type="EMBL" id="MCL9815549.1"/>
    </source>
</evidence>
<accession>A0AAE3K908</accession>
<dbReference type="Proteomes" id="UP001203207">
    <property type="component" value="Unassembled WGS sequence"/>
</dbReference>
<protein>
    <submittedName>
        <fullName evidence="2">Substrate-binding domain-containing protein</fullName>
    </submittedName>
</protein>
<dbReference type="PANTHER" id="PTHR37945:SF1">
    <property type="entry name" value="EXTRACELLULAR TUNGSTATE BINDING PROTEIN"/>
    <property type="match status" value="1"/>
</dbReference>
<sequence>MRTQRRSVLRSIGAGMLALTAGCTQTALQTGSTGRKSTEPNTPTDGTIRIATTTSTYDSGIVDALSRSFTDNTGISVQAIAQGTGAALATGRAGDCDVVFVHAPSLEAAFVADGYGIDRCVPMMNDFVIVGPESDPADIGSQRSVSAAFSKIATSETEFISRGDNSGTHIKELELWEHAAIAPSGGWYLEAGQGMGNVLMMAAQRGAYTLTDRGTYLSMGANAPPSLLLSGPVEDGDRSLANPYGAMAVNPDRHEHVRYNFATQYLDFLMSEVGQTLIETYRVNDEPLFVPLADDETGYGSIDE</sequence>
<dbReference type="InterPro" id="IPR024370">
    <property type="entry name" value="PBP_domain"/>
</dbReference>
<evidence type="ECO:0000313" key="3">
    <source>
        <dbReference type="Proteomes" id="UP001203207"/>
    </source>
</evidence>
<dbReference type="Pfam" id="PF12849">
    <property type="entry name" value="PBP_like_2"/>
    <property type="match status" value="1"/>
</dbReference>
<feature type="domain" description="PBP" evidence="1">
    <location>
        <begin position="38"/>
        <end position="272"/>
    </location>
</feature>
<dbReference type="PROSITE" id="PS51257">
    <property type="entry name" value="PROKAR_LIPOPROTEIN"/>
    <property type="match status" value="1"/>
</dbReference>
<dbReference type="EMBL" id="JAKRVX010000001">
    <property type="protein sequence ID" value="MCL9815549.1"/>
    <property type="molecule type" value="Genomic_DNA"/>
</dbReference>
<dbReference type="InterPro" id="IPR052738">
    <property type="entry name" value="ABC-Tungstate_binding"/>
</dbReference>
<evidence type="ECO:0000259" key="1">
    <source>
        <dbReference type="Pfam" id="PF12849"/>
    </source>
</evidence>
<reference evidence="2" key="1">
    <citation type="journal article" date="2022" name="Syst. Appl. Microbiol.">
        <title>Natronocalculus amylovorans gen. nov., sp. nov., and Natranaeroarchaeum aerophilus sp. nov., dominant culturable amylolytic natronoarchaea from hypersaline soda lakes in southwestern Siberia.</title>
        <authorList>
            <person name="Sorokin D.Y."/>
            <person name="Elcheninov A.G."/>
            <person name="Khizhniak T.V."/>
            <person name="Koenen M."/>
            <person name="Bale N.J."/>
            <person name="Damste J.S.S."/>
            <person name="Kublanov I.V."/>
        </authorList>
    </citation>
    <scope>NUCLEOTIDE SEQUENCE</scope>
    <source>
        <strain evidence="2">AArc-St2</strain>
    </source>
</reference>
<dbReference type="SUPFAM" id="SSF53850">
    <property type="entry name" value="Periplasmic binding protein-like II"/>
    <property type="match status" value="1"/>
</dbReference>
<dbReference type="PANTHER" id="PTHR37945">
    <property type="entry name" value="EXTRACELLULAR TUNGSTATE BINDING PROTEIN"/>
    <property type="match status" value="1"/>
</dbReference>
<name>A0AAE3K908_9EURY</name>
<organism evidence="2 3">
    <name type="scientific">Natronocalculus amylovorans</name>
    <dbReference type="NCBI Taxonomy" id="2917812"/>
    <lineage>
        <taxon>Archaea</taxon>
        <taxon>Methanobacteriati</taxon>
        <taxon>Methanobacteriota</taxon>
        <taxon>Stenosarchaea group</taxon>
        <taxon>Halobacteria</taxon>
        <taxon>Halobacteriales</taxon>
        <taxon>Haloferacaceae</taxon>
        <taxon>Natronocalculus</taxon>
    </lineage>
</organism>
<dbReference type="RefSeq" id="WP_250582358.1">
    <property type="nucleotide sequence ID" value="NZ_JAKRVX010000001.1"/>
</dbReference>
<dbReference type="Gene3D" id="3.40.190.10">
    <property type="entry name" value="Periplasmic binding protein-like II"/>
    <property type="match status" value="2"/>
</dbReference>
<proteinExistence type="predicted"/>
<gene>
    <name evidence="2" type="ORF">AArcSt2_01180</name>
</gene>